<feature type="compositionally biased region" description="Polar residues" evidence="1">
    <location>
        <begin position="99"/>
        <end position="110"/>
    </location>
</feature>
<name>A0A2P4XVT0_9STRA</name>
<dbReference type="AlphaFoldDB" id="A0A2P4XVT0"/>
<gene>
    <name evidence="2" type="ORF">PHPALM_14024</name>
</gene>
<proteinExistence type="predicted"/>
<keyword evidence="3" id="KW-1185">Reference proteome</keyword>
<feature type="region of interest" description="Disordered" evidence="1">
    <location>
        <begin position="231"/>
        <end position="269"/>
    </location>
</feature>
<feature type="compositionally biased region" description="Basic and acidic residues" evidence="1">
    <location>
        <begin position="258"/>
        <end position="269"/>
    </location>
</feature>
<feature type="region of interest" description="Disordered" evidence="1">
    <location>
        <begin position="66"/>
        <end position="110"/>
    </location>
</feature>
<comment type="caution">
    <text evidence="2">The sequence shown here is derived from an EMBL/GenBank/DDBJ whole genome shotgun (WGS) entry which is preliminary data.</text>
</comment>
<accession>A0A2P4XVT0</accession>
<feature type="compositionally biased region" description="Polar residues" evidence="1">
    <location>
        <begin position="149"/>
        <end position="159"/>
    </location>
</feature>
<evidence type="ECO:0000256" key="1">
    <source>
        <dbReference type="SAM" id="MobiDB-lite"/>
    </source>
</evidence>
<feature type="region of interest" description="Disordered" evidence="1">
    <location>
        <begin position="139"/>
        <end position="159"/>
    </location>
</feature>
<dbReference type="EMBL" id="NCKW01007831">
    <property type="protein sequence ID" value="POM69673.1"/>
    <property type="molecule type" value="Genomic_DNA"/>
</dbReference>
<reference evidence="2 3" key="1">
    <citation type="journal article" date="2017" name="Genome Biol. Evol.">
        <title>Phytophthora megakarya and P. palmivora, closely related causal agents of cacao black pod rot, underwent increases in genome sizes and gene numbers by different mechanisms.</title>
        <authorList>
            <person name="Ali S.S."/>
            <person name="Shao J."/>
            <person name="Lary D.J."/>
            <person name="Kronmiller B."/>
            <person name="Shen D."/>
            <person name="Strem M.D."/>
            <person name="Amoako-Attah I."/>
            <person name="Akrofi A.Y."/>
            <person name="Begoude B.A."/>
            <person name="Ten Hoopen G.M."/>
            <person name="Coulibaly K."/>
            <person name="Kebe B.I."/>
            <person name="Melnick R.L."/>
            <person name="Guiltinan M.J."/>
            <person name="Tyler B.M."/>
            <person name="Meinhardt L.W."/>
            <person name="Bailey B.A."/>
        </authorList>
    </citation>
    <scope>NUCLEOTIDE SEQUENCE [LARGE SCALE GENOMIC DNA]</scope>
    <source>
        <strain evidence="3">sbr112.9</strain>
    </source>
</reference>
<evidence type="ECO:0000313" key="3">
    <source>
        <dbReference type="Proteomes" id="UP000237271"/>
    </source>
</evidence>
<protein>
    <submittedName>
        <fullName evidence="2">Uncharacterized protein</fullName>
    </submittedName>
</protein>
<organism evidence="2 3">
    <name type="scientific">Phytophthora palmivora</name>
    <dbReference type="NCBI Taxonomy" id="4796"/>
    <lineage>
        <taxon>Eukaryota</taxon>
        <taxon>Sar</taxon>
        <taxon>Stramenopiles</taxon>
        <taxon>Oomycota</taxon>
        <taxon>Peronosporomycetes</taxon>
        <taxon>Peronosporales</taxon>
        <taxon>Peronosporaceae</taxon>
        <taxon>Phytophthora</taxon>
    </lineage>
</organism>
<dbReference type="Proteomes" id="UP000237271">
    <property type="component" value="Unassembled WGS sequence"/>
</dbReference>
<evidence type="ECO:0000313" key="2">
    <source>
        <dbReference type="EMBL" id="POM69673.1"/>
    </source>
</evidence>
<sequence>MGLLNNFTAQELEELQEDHSCCPMSWTSTIFALTTCAHDERGYGSVNPGTDHRKAAKKPRTTFAPAVVSDHRSQQPSGSQPGAGLPPHEFCDEGYPRHFTSSGASQSNTALGRLAPHESGALLSDQGGQEETSRLFEYEAPSQPIPLGPSTSGRDSMGSLSQDEVRRLRDRVYAVGIALGLGPDGQATTQDVKAGALEVLRQDVDALGGETRELHGRVDCRVPASALIHEDPTPAAPVVQRTQPRFEEVSSHIGLPPSDEKGPADHDTA</sequence>